<feature type="non-terminal residue" evidence="3">
    <location>
        <position position="1"/>
    </location>
</feature>
<keyword evidence="4" id="KW-1185">Reference proteome</keyword>
<accession>A0A564YWE7</accession>
<reference evidence="3 4" key="1">
    <citation type="submission" date="2019-07" db="EMBL/GenBank/DDBJ databases">
        <authorList>
            <person name="Jastrzebski P J."/>
            <person name="Paukszto L."/>
            <person name="Jastrzebski P J."/>
        </authorList>
    </citation>
    <scope>NUCLEOTIDE SEQUENCE [LARGE SCALE GENOMIC DNA]</scope>
    <source>
        <strain evidence="3 4">WMS-il1</strain>
    </source>
</reference>
<dbReference type="Pfam" id="PF04054">
    <property type="entry name" value="Not1"/>
    <property type="match status" value="1"/>
</dbReference>
<dbReference type="PANTHER" id="PTHR13162:SF8">
    <property type="entry name" value="CCR4-NOT TRANSCRIPTION COMPLEX SUBUNIT 1"/>
    <property type="match status" value="1"/>
</dbReference>
<dbReference type="EMBL" id="CABIJS010000410">
    <property type="protein sequence ID" value="VUZ50968.1"/>
    <property type="molecule type" value="Genomic_DNA"/>
</dbReference>
<dbReference type="Gene3D" id="1.25.40.790">
    <property type="match status" value="1"/>
</dbReference>
<evidence type="ECO:0000259" key="2">
    <source>
        <dbReference type="Pfam" id="PF04054"/>
    </source>
</evidence>
<dbReference type="InterPro" id="IPR040398">
    <property type="entry name" value="Not1"/>
</dbReference>
<feature type="compositionally biased region" description="Polar residues" evidence="1">
    <location>
        <begin position="437"/>
        <end position="449"/>
    </location>
</feature>
<protein>
    <recommendedName>
        <fullName evidence="2">CCR4-Not complex component Not1 C-terminal domain-containing protein</fullName>
    </recommendedName>
</protein>
<dbReference type="GO" id="GO:0000932">
    <property type="term" value="C:P-body"/>
    <property type="evidence" value="ECO:0007669"/>
    <property type="project" value="TreeGrafter"/>
</dbReference>
<evidence type="ECO:0000256" key="1">
    <source>
        <dbReference type="SAM" id="MobiDB-lite"/>
    </source>
</evidence>
<dbReference type="InterPro" id="IPR007196">
    <property type="entry name" value="CCR4-Not_Not1_C"/>
</dbReference>
<feature type="domain" description="CCR4-Not complex component Not1 C-terminal" evidence="2">
    <location>
        <begin position="30"/>
        <end position="416"/>
    </location>
</feature>
<organism evidence="3 4">
    <name type="scientific">Hymenolepis diminuta</name>
    <name type="common">Rat tapeworm</name>
    <dbReference type="NCBI Taxonomy" id="6216"/>
    <lineage>
        <taxon>Eukaryota</taxon>
        <taxon>Metazoa</taxon>
        <taxon>Spiralia</taxon>
        <taxon>Lophotrochozoa</taxon>
        <taxon>Platyhelminthes</taxon>
        <taxon>Cestoda</taxon>
        <taxon>Eucestoda</taxon>
        <taxon>Cyclophyllidea</taxon>
        <taxon>Hymenolepididae</taxon>
        <taxon>Hymenolepis</taxon>
    </lineage>
</organism>
<dbReference type="GO" id="GO:0017148">
    <property type="term" value="P:negative regulation of translation"/>
    <property type="evidence" value="ECO:0007669"/>
    <property type="project" value="InterPro"/>
</dbReference>
<dbReference type="GO" id="GO:0000288">
    <property type="term" value="P:nuclear-transcribed mRNA catabolic process, deadenylation-dependent decay"/>
    <property type="evidence" value="ECO:0007669"/>
    <property type="project" value="TreeGrafter"/>
</dbReference>
<dbReference type="GO" id="GO:0060090">
    <property type="term" value="F:molecular adaptor activity"/>
    <property type="evidence" value="ECO:0007669"/>
    <property type="project" value="TreeGrafter"/>
</dbReference>
<sequence>EEFNPLPVKYILIKLFKTLLKTQEDSTFGSTFIDHVPIAFGYFLHLLRPSRVPAFQVVFLEILEDDVFIKRMLDIAIPAYHNVYAQLLVDVTKHVNVLAQSLVTHNSLTNLYQSLYDLWNKLSCLYPTFICEFAHYFSNFISIPLFSLRNLVISARYDQTSLSWVLDTDALERRLDLLPDPTGYVMDAGNRLPPPLKSAVESYISLGTPINFLEDLPHMFQARDSIAHLFQSPTKMMVIAAKLRSKALFDKALYYAAVNSQNVADYGFTNSVPYIPEMVSDFLVYLCIISVENCQYLGDYVGEGLMTRLPFIPIAKSLLKGMGNAGQYFIISCMVSHLRYLNKHTKFFAQCLLHIFKLASEDGNLRCDIVRCLFEYLFTKEPKSEGILMTCAQIFRNFGWTLDINELPKPAEDLERVVKNIFVIYIPDPQTVPETVFSESSDSSKTLTPNEEKRE</sequence>
<dbReference type="PANTHER" id="PTHR13162">
    <property type="entry name" value="CCR4-NOT TRANSCRIPTION COMPLEX"/>
    <property type="match status" value="1"/>
</dbReference>
<feature type="region of interest" description="Disordered" evidence="1">
    <location>
        <begin position="435"/>
        <end position="455"/>
    </location>
</feature>
<dbReference type="Gene3D" id="1.25.40.800">
    <property type="match status" value="1"/>
</dbReference>
<gene>
    <name evidence="3" type="ORF">WMSIL1_LOCUS9777</name>
</gene>
<name>A0A564YWE7_HYMDI</name>
<evidence type="ECO:0000313" key="4">
    <source>
        <dbReference type="Proteomes" id="UP000321570"/>
    </source>
</evidence>
<dbReference type="GO" id="GO:0030015">
    <property type="term" value="C:CCR4-NOT core complex"/>
    <property type="evidence" value="ECO:0007669"/>
    <property type="project" value="InterPro"/>
</dbReference>
<proteinExistence type="predicted"/>
<dbReference type="AlphaFoldDB" id="A0A564YWE7"/>
<dbReference type="Proteomes" id="UP000321570">
    <property type="component" value="Unassembled WGS sequence"/>
</dbReference>
<evidence type="ECO:0000313" key="3">
    <source>
        <dbReference type="EMBL" id="VUZ50968.1"/>
    </source>
</evidence>